<accession>A0A430AFJ5</accession>
<dbReference type="GO" id="GO:0006508">
    <property type="term" value="P:proteolysis"/>
    <property type="evidence" value="ECO:0007669"/>
    <property type="project" value="UniProtKB-KW"/>
</dbReference>
<dbReference type="InterPro" id="IPR036034">
    <property type="entry name" value="PDZ_sf"/>
</dbReference>
<dbReference type="InterPro" id="IPR051201">
    <property type="entry name" value="Chloro_Bact_Ser_Proteases"/>
</dbReference>
<dbReference type="SUPFAM" id="SSF50156">
    <property type="entry name" value="PDZ domain-like"/>
    <property type="match status" value="1"/>
</dbReference>
<dbReference type="Pfam" id="PF13180">
    <property type="entry name" value="PDZ_2"/>
    <property type="match status" value="1"/>
</dbReference>
<dbReference type="CDD" id="cd06781">
    <property type="entry name" value="cpPDZ_BsHtra-like"/>
    <property type="match status" value="1"/>
</dbReference>
<dbReference type="GO" id="GO:0004252">
    <property type="term" value="F:serine-type endopeptidase activity"/>
    <property type="evidence" value="ECO:0007669"/>
    <property type="project" value="InterPro"/>
</dbReference>
<evidence type="ECO:0000259" key="7">
    <source>
        <dbReference type="PROSITE" id="PS50106"/>
    </source>
</evidence>
<evidence type="ECO:0000256" key="2">
    <source>
        <dbReference type="ARBA" id="ARBA00022670"/>
    </source>
</evidence>
<protein>
    <submittedName>
        <fullName evidence="8">Serine protease</fullName>
    </submittedName>
</protein>
<dbReference type="PROSITE" id="PS50106">
    <property type="entry name" value="PDZ"/>
    <property type="match status" value="1"/>
</dbReference>
<keyword evidence="6" id="KW-0472">Membrane</keyword>
<feature type="domain" description="PDZ" evidence="7">
    <location>
        <begin position="296"/>
        <end position="400"/>
    </location>
</feature>
<reference evidence="8 9" key="1">
    <citation type="submission" date="2017-05" db="EMBL/GenBank/DDBJ databases">
        <title>Vagococcus spp. assemblies.</title>
        <authorList>
            <person name="Gulvik C.A."/>
        </authorList>
    </citation>
    <scope>NUCLEOTIDE SEQUENCE [LARGE SCALE GENOMIC DNA]</scope>
    <source>
        <strain evidence="8 9">DSM 24756</strain>
    </source>
</reference>
<dbReference type="SUPFAM" id="SSF50494">
    <property type="entry name" value="Trypsin-like serine proteases"/>
    <property type="match status" value="1"/>
</dbReference>
<keyword evidence="2 8" id="KW-0645">Protease</keyword>
<organism evidence="8 9">
    <name type="scientific">Vagococcus entomophilus</name>
    <dbReference type="NCBI Taxonomy" id="1160095"/>
    <lineage>
        <taxon>Bacteria</taxon>
        <taxon>Bacillati</taxon>
        <taxon>Bacillota</taxon>
        <taxon>Bacilli</taxon>
        <taxon>Lactobacillales</taxon>
        <taxon>Enterococcaceae</taxon>
        <taxon>Vagococcus</taxon>
    </lineage>
</organism>
<dbReference type="EMBL" id="NGJZ01000003">
    <property type="protein sequence ID" value="RSU06465.1"/>
    <property type="molecule type" value="Genomic_DNA"/>
</dbReference>
<evidence type="ECO:0000256" key="6">
    <source>
        <dbReference type="SAM" id="Phobius"/>
    </source>
</evidence>
<dbReference type="InterPro" id="IPR009003">
    <property type="entry name" value="Peptidase_S1_PA"/>
</dbReference>
<evidence type="ECO:0000256" key="3">
    <source>
        <dbReference type="ARBA" id="ARBA00022801"/>
    </source>
</evidence>
<evidence type="ECO:0000256" key="4">
    <source>
        <dbReference type="ARBA" id="ARBA00022825"/>
    </source>
</evidence>
<dbReference type="RefSeq" id="WP_126826376.1">
    <property type="nucleotide sequence ID" value="NZ_JBHLWU010000001.1"/>
</dbReference>
<dbReference type="Pfam" id="PF13365">
    <property type="entry name" value="Trypsin_2"/>
    <property type="match status" value="1"/>
</dbReference>
<keyword evidence="6" id="KW-1133">Transmembrane helix</keyword>
<dbReference type="Gene3D" id="2.30.42.10">
    <property type="match status" value="1"/>
</dbReference>
<dbReference type="InterPro" id="IPR001940">
    <property type="entry name" value="Peptidase_S1C"/>
</dbReference>
<evidence type="ECO:0000313" key="8">
    <source>
        <dbReference type="EMBL" id="RSU06465.1"/>
    </source>
</evidence>
<dbReference type="AlphaFoldDB" id="A0A430AFJ5"/>
<gene>
    <name evidence="8" type="ORF">CBF30_09425</name>
</gene>
<proteinExistence type="inferred from homology"/>
<comment type="caution">
    <text evidence="8">The sequence shown here is derived from an EMBL/GenBank/DDBJ whole genome shotgun (WGS) entry which is preliminary data.</text>
</comment>
<evidence type="ECO:0000256" key="5">
    <source>
        <dbReference type="SAM" id="MobiDB-lite"/>
    </source>
</evidence>
<dbReference type="InterPro" id="IPR043504">
    <property type="entry name" value="Peptidase_S1_PA_chymotrypsin"/>
</dbReference>
<dbReference type="PANTHER" id="PTHR43343">
    <property type="entry name" value="PEPTIDASE S12"/>
    <property type="match status" value="1"/>
</dbReference>
<comment type="similarity">
    <text evidence="1">Belongs to the peptidase S1C family.</text>
</comment>
<evidence type="ECO:0000256" key="1">
    <source>
        <dbReference type="ARBA" id="ARBA00010541"/>
    </source>
</evidence>
<keyword evidence="3" id="KW-0378">Hydrolase</keyword>
<dbReference type="Gene3D" id="2.40.10.10">
    <property type="entry name" value="Trypsin-like serine proteases"/>
    <property type="match status" value="2"/>
</dbReference>
<keyword evidence="9" id="KW-1185">Reference proteome</keyword>
<dbReference type="OrthoDB" id="9758917at2"/>
<dbReference type="SMART" id="SM00228">
    <property type="entry name" value="PDZ"/>
    <property type="match status" value="1"/>
</dbReference>
<feature type="region of interest" description="Disordered" evidence="5">
    <location>
        <begin position="101"/>
        <end position="123"/>
    </location>
</feature>
<evidence type="ECO:0000313" key="9">
    <source>
        <dbReference type="Proteomes" id="UP000288669"/>
    </source>
</evidence>
<keyword evidence="6" id="KW-0812">Transmembrane</keyword>
<dbReference type="PRINTS" id="PR00834">
    <property type="entry name" value="PROTEASES2C"/>
</dbReference>
<dbReference type="PANTHER" id="PTHR43343:SF3">
    <property type="entry name" value="PROTEASE DO-LIKE 8, CHLOROPLASTIC"/>
    <property type="match status" value="1"/>
</dbReference>
<keyword evidence="4" id="KW-0720">Serine protease</keyword>
<dbReference type="InterPro" id="IPR001478">
    <property type="entry name" value="PDZ"/>
</dbReference>
<sequence>MANKNFKDVTPNKQKNTGLLKRFGVGLLSGVLGGMLVLGGAYALNQQDTNSSSNTTTSSSGSTKVSTIKYNVESDTTTAVNKVQKSVVSVLNLQKAQSSSNLFGSQSSSKSSSSSELQTSSEGSGVIYKKSGDKAYIVTNNHVIDGAESIEVLLNDGTKVTAKLVGKDTYSDLAVLQISSSKVETVATFGDSDALKVGEPAIAIGSPLGSTYANSVTQGIISAKNRNISNTSDDGQTININAIQTDAAINPGNSGGPLVNAAGQVIGINSVKIAESSSSSSVSVEGMGFAIPSNEVVSIINQLEANGKVSRPMLGVTMTDLANITSAQQQEILKIPSSVTSGVIIRSVQSASPAEKAGLKQYDVIVAIDDTTITSGTELQTALYKKKVGDSIKITYYRGTTKKTATVSLTLDQSSLKTSESN</sequence>
<feature type="transmembrane region" description="Helical" evidence="6">
    <location>
        <begin position="23"/>
        <end position="44"/>
    </location>
</feature>
<dbReference type="Proteomes" id="UP000288669">
    <property type="component" value="Unassembled WGS sequence"/>
</dbReference>
<name>A0A430AFJ5_9ENTE</name>